<keyword evidence="1" id="KW-1133">Transmembrane helix</keyword>
<evidence type="ECO:0000313" key="3">
    <source>
        <dbReference type="WBParaSite" id="GPLIN_001474900"/>
    </source>
</evidence>
<reference evidence="2" key="2">
    <citation type="submission" date="2014-05" db="EMBL/GenBank/DDBJ databases">
        <title>The genome and life-stage specific transcriptomes of Globodera pallida elucidate key aspects of plant parasitism by a cyst nematode.</title>
        <authorList>
            <person name="Cotton J.A."/>
            <person name="Lilley C.J."/>
            <person name="Jones L.M."/>
            <person name="Kikuchi T."/>
            <person name="Reid A.J."/>
            <person name="Thorpe P."/>
            <person name="Tsai I.J."/>
            <person name="Beasley H."/>
            <person name="Blok V."/>
            <person name="Cock P.J.A."/>
            <person name="Van den Akker S.E."/>
            <person name="Holroyd N."/>
            <person name="Hunt M."/>
            <person name="Mantelin S."/>
            <person name="Naghra H."/>
            <person name="Pain A."/>
            <person name="Palomares-Rius J.E."/>
            <person name="Zarowiecki M."/>
            <person name="Berriman M."/>
            <person name="Jones J.T."/>
            <person name="Urwin P.E."/>
        </authorList>
    </citation>
    <scope>NUCLEOTIDE SEQUENCE [LARGE SCALE GENOMIC DNA]</scope>
    <source>
        <strain evidence="2">Lindley</strain>
    </source>
</reference>
<sequence>MFAQQQKQSEEEEEERRVNLFLCCFSFPLIACARLVGWFSAVPLMFAMLLLPFASTSMLDMAPEIILLGSEMLCVLALFFGVQHQQPNYLRPFLFFGLIWNLALLLLLLFTV</sequence>
<keyword evidence="2" id="KW-1185">Reference proteome</keyword>
<keyword evidence="1" id="KW-0812">Transmembrane</keyword>
<dbReference type="Proteomes" id="UP000050741">
    <property type="component" value="Unassembled WGS sequence"/>
</dbReference>
<evidence type="ECO:0000313" key="2">
    <source>
        <dbReference type="Proteomes" id="UP000050741"/>
    </source>
</evidence>
<keyword evidence="1" id="KW-0472">Membrane</keyword>
<protein>
    <submittedName>
        <fullName evidence="3">Protein YIPF</fullName>
    </submittedName>
</protein>
<dbReference type="PANTHER" id="PTHR34851">
    <property type="entry name" value="PROTEIN CBG05235-RELATED"/>
    <property type="match status" value="1"/>
</dbReference>
<accession>A0A183CPE2</accession>
<proteinExistence type="predicted"/>
<dbReference type="AlphaFoldDB" id="A0A183CPE2"/>
<feature type="transmembrane region" description="Helical" evidence="1">
    <location>
        <begin position="89"/>
        <end position="110"/>
    </location>
</feature>
<feature type="transmembrane region" description="Helical" evidence="1">
    <location>
        <begin position="65"/>
        <end position="82"/>
    </location>
</feature>
<reference evidence="3" key="3">
    <citation type="submission" date="2016-06" db="UniProtKB">
        <authorList>
            <consortium name="WormBaseParasite"/>
        </authorList>
    </citation>
    <scope>IDENTIFICATION</scope>
</reference>
<feature type="transmembrane region" description="Helical" evidence="1">
    <location>
        <begin position="20"/>
        <end position="53"/>
    </location>
</feature>
<organism evidence="2 3">
    <name type="scientific">Globodera pallida</name>
    <name type="common">Potato cyst nematode worm</name>
    <name type="synonym">Heterodera pallida</name>
    <dbReference type="NCBI Taxonomy" id="36090"/>
    <lineage>
        <taxon>Eukaryota</taxon>
        <taxon>Metazoa</taxon>
        <taxon>Ecdysozoa</taxon>
        <taxon>Nematoda</taxon>
        <taxon>Chromadorea</taxon>
        <taxon>Rhabditida</taxon>
        <taxon>Tylenchina</taxon>
        <taxon>Tylenchomorpha</taxon>
        <taxon>Tylenchoidea</taxon>
        <taxon>Heteroderidae</taxon>
        <taxon>Heteroderinae</taxon>
        <taxon>Globodera</taxon>
    </lineage>
</organism>
<reference evidence="2" key="1">
    <citation type="submission" date="2013-12" db="EMBL/GenBank/DDBJ databases">
        <authorList>
            <person name="Aslett M."/>
        </authorList>
    </citation>
    <scope>NUCLEOTIDE SEQUENCE [LARGE SCALE GENOMIC DNA]</scope>
    <source>
        <strain evidence="2">Lindley</strain>
    </source>
</reference>
<name>A0A183CPE2_GLOPA</name>
<evidence type="ECO:0000256" key="1">
    <source>
        <dbReference type="SAM" id="Phobius"/>
    </source>
</evidence>
<dbReference type="WBParaSite" id="GPLIN_001474900">
    <property type="protein sequence ID" value="GPLIN_001474900"/>
    <property type="gene ID" value="GPLIN_001474900"/>
</dbReference>